<feature type="transmembrane region" description="Helical" evidence="1">
    <location>
        <begin position="38"/>
        <end position="59"/>
    </location>
</feature>
<keyword evidence="3" id="KW-1185">Reference proteome</keyword>
<sequence>MDDYSQSHIFLSALYFVFSFGALIGYRIKHVWEKYAIGFMLLVVLGGLLRAVSFLLYILELNDVIHLGGKILNVFSVLPSFLFITAYTISLILGLIINERKSSQKGSKVDLYKRGILIFNIIMYVVVLVFIVLDFSLDTSESNVSVNEPTTTMESALQLFDAIIYLSTPIFIFVVFFIIIKKGTAPEPSSDLKTRQVFAIIIVSAIVCFVLRGVLVIVTTFYPLNYWWKDVVYYVILEVLPLSCLLYIMSTHESQKYLQGSPPLLGEHYNRPYQ</sequence>
<feature type="transmembrane region" description="Helical" evidence="1">
    <location>
        <begin position="200"/>
        <end position="225"/>
    </location>
</feature>
<dbReference type="PANTHER" id="PTHR31142:SF8">
    <property type="entry name" value="THH1_TOM1_TOM3 DOMAIN-CONTAINING PROTEIN"/>
    <property type="match status" value="1"/>
</dbReference>
<reference evidence="3" key="1">
    <citation type="journal article" date="2011" name="Genome Res.">
        <title>Phylogeny-wide analysis of social amoeba genomes highlights ancient origins for complex intercellular communication.</title>
        <authorList>
            <person name="Heidel A.J."/>
            <person name="Lawal H.M."/>
            <person name="Felder M."/>
            <person name="Schilde C."/>
            <person name="Helps N.R."/>
            <person name="Tunggal B."/>
            <person name="Rivero F."/>
            <person name="John U."/>
            <person name="Schleicher M."/>
            <person name="Eichinger L."/>
            <person name="Platzer M."/>
            <person name="Noegel A.A."/>
            <person name="Schaap P."/>
            <person name="Gloeckner G."/>
        </authorList>
    </citation>
    <scope>NUCLEOTIDE SEQUENCE [LARGE SCALE GENOMIC DNA]</scope>
    <source>
        <strain evidence="3">SH3</strain>
    </source>
</reference>
<protein>
    <recommendedName>
        <fullName evidence="4">THH1/TOM1/TOM3 domain-containing protein</fullName>
    </recommendedName>
</protein>
<dbReference type="AlphaFoldDB" id="F4QC03"/>
<evidence type="ECO:0000256" key="1">
    <source>
        <dbReference type="SAM" id="Phobius"/>
    </source>
</evidence>
<dbReference type="PANTHER" id="PTHR31142">
    <property type="entry name" value="TOBAMOVIRUS MULTIPLICATION PROTEIN 1-LIKE ISOFORM X1"/>
    <property type="match status" value="1"/>
</dbReference>
<dbReference type="KEGG" id="dfa:DFA_11001"/>
<dbReference type="RefSeq" id="XP_004351249.1">
    <property type="nucleotide sequence ID" value="XM_004351197.1"/>
</dbReference>
<keyword evidence="1" id="KW-1133">Transmembrane helix</keyword>
<dbReference type="GeneID" id="14866689"/>
<dbReference type="OMA" id="WWKDVVY"/>
<accession>F4QC03</accession>
<feature type="transmembrane region" description="Helical" evidence="1">
    <location>
        <begin position="71"/>
        <end position="96"/>
    </location>
</feature>
<evidence type="ECO:0008006" key="4">
    <source>
        <dbReference type="Google" id="ProtNLM"/>
    </source>
</evidence>
<keyword evidence="1" id="KW-0812">Transmembrane</keyword>
<organism evidence="2 3">
    <name type="scientific">Cavenderia fasciculata</name>
    <name type="common">Slime mold</name>
    <name type="synonym">Dictyostelium fasciculatum</name>
    <dbReference type="NCBI Taxonomy" id="261658"/>
    <lineage>
        <taxon>Eukaryota</taxon>
        <taxon>Amoebozoa</taxon>
        <taxon>Evosea</taxon>
        <taxon>Eumycetozoa</taxon>
        <taxon>Dictyostelia</taxon>
        <taxon>Acytosteliales</taxon>
        <taxon>Cavenderiaceae</taxon>
        <taxon>Cavenderia</taxon>
    </lineage>
</organism>
<dbReference type="InterPro" id="IPR040226">
    <property type="entry name" value="THH1/TOM1/TOM3"/>
</dbReference>
<evidence type="ECO:0000313" key="2">
    <source>
        <dbReference type="EMBL" id="EGG14741.1"/>
    </source>
</evidence>
<dbReference type="OrthoDB" id="17382at2759"/>
<name>F4QC03_CACFS</name>
<gene>
    <name evidence="2" type="ORF">DFA_11001</name>
</gene>
<feature type="transmembrane region" description="Helical" evidence="1">
    <location>
        <begin position="231"/>
        <end position="249"/>
    </location>
</feature>
<keyword evidence="1" id="KW-0472">Membrane</keyword>
<dbReference type="Proteomes" id="UP000007797">
    <property type="component" value="Unassembled WGS sequence"/>
</dbReference>
<proteinExistence type="predicted"/>
<dbReference type="EMBL" id="GL883028">
    <property type="protein sequence ID" value="EGG14741.1"/>
    <property type="molecule type" value="Genomic_DNA"/>
</dbReference>
<evidence type="ECO:0000313" key="3">
    <source>
        <dbReference type="Proteomes" id="UP000007797"/>
    </source>
</evidence>
<feature type="transmembrane region" description="Helical" evidence="1">
    <location>
        <begin position="6"/>
        <end position="26"/>
    </location>
</feature>
<feature type="transmembrane region" description="Helical" evidence="1">
    <location>
        <begin position="157"/>
        <end position="180"/>
    </location>
</feature>
<feature type="transmembrane region" description="Helical" evidence="1">
    <location>
        <begin position="117"/>
        <end position="137"/>
    </location>
</feature>